<dbReference type="GO" id="GO:0055085">
    <property type="term" value="P:transmembrane transport"/>
    <property type="evidence" value="ECO:0007669"/>
    <property type="project" value="InterPro"/>
</dbReference>
<proteinExistence type="predicted"/>
<keyword evidence="5" id="KW-1185">Reference proteome</keyword>
<dbReference type="InterPro" id="IPR008756">
    <property type="entry name" value="Peptidase_M56"/>
</dbReference>
<feature type="domain" description="Peptidase M56" evidence="3">
    <location>
        <begin position="156"/>
        <end position="259"/>
    </location>
</feature>
<dbReference type="RefSeq" id="WP_244270369.1">
    <property type="nucleotide sequence ID" value="NZ_LT629745.1"/>
</dbReference>
<dbReference type="Proteomes" id="UP000198858">
    <property type="component" value="Chromosome I"/>
</dbReference>
<dbReference type="STRING" id="1250231.SAMN04488552_1084"/>
<feature type="domain" description="TonB C-terminal" evidence="2">
    <location>
        <begin position="460"/>
        <end position="520"/>
    </location>
</feature>
<protein>
    <submittedName>
        <fullName evidence="4">Signal transducer regulating beta-lactamase production, contains metallopeptidase domain</fullName>
    </submittedName>
</protein>
<gene>
    <name evidence="4" type="ORF">SAMN04488552_1084</name>
</gene>
<dbReference type="Pfam" id="PF03544">
    <property type="entry name" value="TonB_C"/>
    <property type="match status" value="1"/>
</dbReference>
<feature type="transmembrane region" description="Helical" evidence="1">
    <location>
        <begin position="96"/>
        <end position="117"/>
    </location>
</feature>
<dbReference type="Gene3D" id="3.30.1150.10">
    <property type="match status" value="1"/>
</dbReference>
<keyword evidence="1" id="KW-1133">Transmembrane helix</keyword>
<organism evidence="4 5">
    <name type="scientific">Christiangramia echinicola</name>
    <dbReference type="NCBI Taxonomy" id="279359"/>
    <lineage>
        <taxon>Bacteria</taxon>
        <taxon>Pseudomonadati</taxon>
        <taxon>Bacteroidota</taxon>
        <taxon>Flavobacteriia</taxon>
        <taxon>Flavobacteriales</taxon>
        <taxon>Flavobacteriaceae</taxon>
        <taxon>Christiangramia</taxon>
    </lineage>
</organism>
<evidence type="ECO:0000313" key="4">
    <source>
        <dbReference type="EMBL" id="SDR79975.1"/>
    </source>
</evidence>
<evidence type="ECO:0000313" key="5">
    <source>
        <dbReference type="Proteomes" id="UP000198858"/>
    </source>
</evidence>
<keyword evidence="1" id="KW-0472">Membrane</keyword>
<dbReference type="AlphaFoldDB" id="A0A1H1M0Z6"/>
<evidence type="ECO:0000259" key="2">
    <source>
        <dbReference type="Pfam" id="PF03544"/>
    </source>
</evidence>
<reference evidence="4 5" key="1">
    <citation type="submission" date="2016-10" db="EMBL/GenBank/DDBJ databases">
        <authorList>
            <person name="Varghese N."/>
            <person name="Submissions S."/>
        </authorList>
    </citation>
    <scope>NUCLEOTIDE SEQUENCE [LARGE SCALE GENOMIC DNA]</scope>
    <source>
        <strain evidence="4 5">Mar_2010_102</strain>
    </source>
</reference>
<dbReference type="PANTHER" id="PTHR34978">
    <property type="entry name" value="POSSIBLE SENSOR-TRANSDUCER PROTEIN BLAR"/>
    <property type="match status" value="1"/>
</dbReference>
<dbReference type="Pfam" id="PF05569">
    <property type="entry name" value="Peptidase_M56"/>
    <property type="match status" value="1"/>
</dbReference>
<dbReference type="InterPro" id="IPR037682">
    <property type="entry name" value="TonB_C"/>
</dbReference>
<feature type="transmembrane region" description="Helical" evidence="1">
    <location>
        <begin position="6"/>
        <end position="22"/>
    </location>
</feature>
<keyword evidence="1" id="KW-0812">Transmembrane</keyword>
<dbReference type="EMBL" id="LT629745">
    <property type="protein sequence ID" value="SDR79975.1"/>
    <property type="molecule type" value="Genomic_DNA"/>
</dbReference>
<evidence type="ECO:0000259" key="3">
    <source>
        <dbReference type="Pfam" id="PF05569"/>
    </source>
</evidence>
<name>A0A1H1M0Z6_9FLAO</name>
<accession>A0A1H1M0Z6</accession>
<feature type="transmembrane region" description="Helical" evidence="1">
    <location>
        <begin position="34"/>
        <end position="51"/>
    </location>
</feature>
<sequence length="523" mass="60993">MIHYILQVLFFQLLFLLVYDLFLKKETFFNYNRLYLLATPILAFLIPWLRLEFLVSAVPENARMIIPTVLTKEPDLYVQNLPLVIINAEGGWEPNWWLITYLSGALISLVLFTYKYFHLKKLSNSGITEFDRELKIIRVPDSKIAYTFFNTIYLGNDLSANEKQQILSHEIVHVKEKHTYDLVFFEFLKIIFWFNPLIYIFQSRIAGVHEYIADNEVVKTISRKTYFEQLLNTAFNTKDISFTNQFFNHSLIKKRIIMLQKNKSSKLSKFKFLLVIPLMLAMLTYVSCSEELKEDEIDSSISQYSYTLDKTEGMTAEKQKIHNKYEEFLFNHPDYVALATIDYNADKIRYSVQLRSEKIPEGYEKMEVSKKDGREYTMYMNLYSPEKDKAQNMAKPDNSMYDNKSKVPFALIERVPAFQGCEEWEHDVRKNCTSGKISEFVSKNFDISLGKKLGLSGLNRVIVQFRIDETGHIQDIKARAAKPELEEEAKRVVASIPQMQPGEQNGKPVSVMYSLPIAFKVAD</sequence>
<evidence type="ECO:0000256" key="1">
    <source>
        <dbReference type="SAM" id="Phobius"/>
    </source>
</evidence>
<dbReference type="InterPro" id="IPR052173">
    <property type="entry name" value="Beta-lactam_resp_regulator"/>
</dbReference>
<dbReference type="PANTHER" id="PTHR34978:SF3">
    <property type="entry name" value="SLR0241 PROTEIN"/>
    <property type="match status" value="1"/>
</dbReference>
<dbReference type="CDD" id="cd07341">
    <property type="entry name" value="M56_BlaR1_MecR1_like"/>
    <property type="match status" value="1"/>
</dbReference>
<dbReference type="SUPFAM" id="SSF74653">
    <property type="entry name" value="TolA/TonB C-terminal domain"/>
    <property type="match status" value="1"/>
</dbReference>